<sequence>MDDSELSINAQDVERLTDREKRELQGFLQSESQKAQVQKQIHELTELCFKKCITGSISSGKLAGKEESCMTNCVNRLFDSNMVILKHLEALRANQ</sequence>
<evidence type="ECO:0000259" key="9">
    <source>
        <dbReference type="Pfam" id="PF02953"/>
    </source>
</evidence>
<reference evidence="10 11" key="1">
    <citation type="submission" date="2015-01" db="EMBL/GenBank/DDBJ databases">
        <title>The Genome Sequence of Cladophialophora immunda CBS83496.</title>
        <authorList>
            <consortium name="The Broad Institute Genomics Platform"/>
            <person name="Cuomo C."/>
            <person name="de Hoog S."/>
            <person name="Gorbushina A."/>
            <person name="Stielow B."/>
            <person name="Teixiera M."/>
            <person name="Abouelleil A."/>
            <person name="Chapman S.B."/>
            <person name="Priest M."/>
            <person name="Young S.K."/>
            <person name="Wortman J."/>
            <person name="Nusbaum C."/>
            <person name="Birren B."/>
        </authorList>
    </citation>
    <scope>NUCLEOTIDE SEQUENCE [LARGE SCALE GENOMIC DNA]</scope>
    <source>
        <strain evidence="10 11">CBS 83496</strain>
    </source>
</reference>
<dbReference type="InterPro" id="IPR035427">
    <property type="entry name" value="Tim10-like_dom_sf"/>
</dbReference>
<dbReference type="InterPro" id="IPR004217">
    <property type="entry name" value="Tim10-like"/>
</dbReference>
<keyword evidence="3 8" id="KW-0999">Mitochondrion inner membrane</keyword>
<comment type="subcellular location">
    <subcellularLocation>
        <location evidence="1 8">Mitochondrion inner membrane</location>
        <topology evidence="1 8">Peripheral membrane protein</topology>
        <orientation evidence="1 8">Intermembrane side</orientation>
    </subcellularLocation>
</comment>
<dbReference type="GO" id="GO:0005743">
    <property type="term" value="C:mitochondrial inner membrane"/>
    <property type="evidence" value="ECO:0007669"/>
    <property type="project" value="UniProtKB-SubCell"/>
</dbReference>
<evidence type="ECO:0000256" key="3">
    <source>
        <dbReference type="ARBA" id="ARBA00022792"/>
    </source>
</evidence>
<dbReference type="Proteomes" id="UP000054466">
    <property type="component" value="Unassembled WGS sequence"/>
</dbReference>
<comment type="function">
    <text evidence="8">Mitochondrial intermembrane chaperone that participates in the import and insertion of some multi-pass transmembrane proteins into the mitochondrial inner membrane. Also required for the transfer of beta-barrel precursors from the TOM complex to the sorting and assembly machinery (SAM complex) of the outer membrane. Acts as a chaperone-like protein that protects the hydrophobic precursors from aggregation and guide them through the mitochondrial intermembrane space.</text>
</comment>
<evidence type="ECO:0000313" key="11">
    <source>
        <dbReference type="Proteomes" id="UP000054466"/>
    </source>
</evidence>
<evidence type="ECO:0000313" key="10">
    <source>
        <dbReference type="EMBL" id="KIW27307.1"/>
    </source>
</evidence>
<comment type="subunit">
    <text evidence="8">Heterohexamer.</text>
</comment>
<dbReference type="GeneID" id="27346252"/>
<keyword evidence="8" id="KW-0813">Transport</keyword>
<gene>
    <name evidence="10" type="ORF">PV07_07058</name>
</gene>
<dbReference type="EMBL" id="KN847043">
    <property type="protein sequence ID" value="KIW27307.1"/>
    <property type="molecule type" value="Genomic_DNA"/>
</dbReference>
<organism evidence="10 11">
    <name type="scientific">Cladophialophora immunda</name>
    <dbReference type="NCBI Taxonomy" id="569365"/>
    <lineage>
        <taxon>Eukaryota</taxon>
        <taxon>Fungi</taxon>
        <taxon>Dikarya</taxon>
        <taxon>Ascomycota</taxon>
        <taxon>Pezizomycotina</taxon>
        <taxon>Eurotiomycetes</taxon>
        <taxon>Chaetothyriomycetidae</taxon>
        <taxon>Chaetothyriales</taxon>
        <taxon>Herpotrichiellaceae</taxon>
        <taxon>Cladophialophora</taxon>
    </lineage>
</organism>
<keyword evidence="11" id="KW-1185">Reference proteome</keyword>
<feature type="domain" description="Tim10-like" evidence="9">
    <location>
        <begin position="27"/>
        <end position="89"/>
    </location>
</feature>
<evidence type="ECO:0000256" key="1">
    <source>
        <dbReference type="ARBA" id="ARBA00004137"/>
    </source>
</evidence>
<dbReference type="Gene3D" id="1.10.287.810">
    <property type="entry name" value="Mitochondrial import inner membrane translocase subunit tim13 like domains"/>
    <property type="match status" value="1"/>
</dbReference>
<keyword evidence="5 8" id="KW-0811">Translocation</keyword>
<keyword evidence="8" id="KW-0496">Mitochondrion</keyword>
<accession>A0A0D2AQC0</accession>
<dbReference type="HOGENOM" id="CLU_141397_1_0_1"/>
<keyword evidence="4 8" id="KW-0653">Protein transport</keyword>
<evidence type="ECO:0000256" key="8">
    <source>
        <dbReference type="RuleBase" id="RU367043"/>
    </source>
</evidence>
<evidence type="ECO:0000256" key="6">
    <source>
        <dbReference type="ARBA" id="ARBA00023157"/>
    </source>
</evidence>
<keyword evidence="6 8" id="KW-1015">Disulfide bond</keyword>
<dbReference type="GO" id="GO:0015031">
    <property type="term" value="P:protein transport"/>
    <property type="evidence" value="ECO:0007669"/>
    <property type="project" value="UniProtKB-KW"/>
</dbReference>
<evidence type="ECO:0000256" key="2">
    <source>
        <dbReference type="ARBA" id="ARBA00006720"/>
    </source>
</evidence>
<keyword evidence="3 8" id="KW-0472">Membrane</keyword>
<evidence type="ECO:0000256" key="5">
    <source>
        <dbReference type="ARBA" id="ARBA00023010"/>
    </source>
</evidence>
<dbReference type="OrthoDB" id="344165at2759"/>
<proteinExistence type="inferred from homology"/>
<dbReference type="Pfam" id="PF02953">
    <property type="entry name" value="zf-Tim10_DDP"/>
    <property type="match status" value="1"/>
</dbReference>
<evidence type="ECO:0000256" key="7">
    <source>
        <dbReference type="ARBA" id="ARBA00023186"/>
    </source>
</evidence>
<comment type="domain">
    <text evidence="8">The twin CX3C motif contains 4 conserved Cys residues that form 2 disulfide bonds in the mitochondrial intermembrane space.</text>
</comment>
<dbReference type="VEuPathDB" id="FungiDB:PV07_07058"/>
<evidence type="ECO:0000256" key="4">
    <source>
        <dbReference type="ARBA" id="ARBA00022927"/>
    </source>
</evidence>
<dbReference type="AlphaFoldDB" id="A0A0D2AQC0"/>
<name>A0A0D2AQC0_9EURO</name>
<keyword evidence="7 8" id="KW-0143">Chaperone</keyword>
<dbReference type="SUPFAM" id="SSF144122">
    <property type="entry name" value="Tim10-like"/>
    <property type="match status" value="1"/>
</dbReference>
<dbReference type="RefSeq" id="XP_016247523.1">
    <property type="nucleotide sequence ID" value="XM_016394104.1"/>
</dbReference>
<protein>
    <recommendedName>
        <fullName evidence="8">Mitochondrial import inner membrane translocase subunit</fullName>
    </recommendedName>
</protein>
<dbReference type="STRING" id="569365.A0A0D2AQC0"/>
<comment type="similarity">
    <text evidence="2 8">Belongs to the small Tim family.</text>
</comment>